<dbReference type="Proteomes" id="UP000298337">
    <property type="component" value="Unassembled WGS sequence"/>
</dbReference>
<evidence type="ECO:0000313" key="2">
    <source>
        <dbReference type="Proteomes" id="UP000298337"/>
    </source>
</evidence>
<keyword evidence="2" id="KW-1185">Reference proteome</keyword>
<comment type="caution">
    <text evidence="1">The sequence shown here is derived from an EMBL/GenBank/DDBJ whole genome shotgun (WGS) entry which is preliminary data.</text>
</comment>
<dbReference type="OrthoDB" id="883169at2"/>
<accession>A0A4Z0NZI4</accession>
<organism evidence="1 2">
    <name type="scientific">Hymenobacter fodinae</name>
    <dbReference type="NCBI Taxonomy" id="2510796"/>
    <lineage>
        <taxon>Bacteria</taxon>
        <taxon>Pseudomonadati</taxon>
        <taxon>Bacteroidota</taxon>
        <taxon>Cytophagia</taxon>
        <taxon>Cytophagales</taxon>
        <taxon>Hymenobacteraceae</taxon>
        <taxon>Hymenobacter</taxon>
    </lineage>
</organism>
<dbReference type="EMBL" id="SRLA01000006">
    <property type="protein sequence ID" value="TGE04230.1"/>
    <property type="molecule type" value="Genomic_DNA"/>
</dbReference>
<evidence type="ECO:0000313" key="1">
    <source>
        <dbReference type="EMBL" id="TGE04230.1"/>
    </source>
</evidence>
<sequence length="207" mass="22921">MYKKLFVGLLLLLFTGLVPTSCFFKCEVPDHALLQEFSLFLSEPVRGAAPFTEPVLANGARTIAAALFVSIGQLKYDYVSAPSLQSLFANQALAFSCPPPGRLGLKDQVETVTLTSKGVFNGVPAGQPLDQFVRCRTYNSFTDTLEFPLDQLPTSINKRTYATDLESPVRLRISPKPLDNAQQQFELRVRLQSGKELMQTTSAIIWE</sequence>
<dbReference type="AlphaFoldDB" id="A0A4Z0NZI4"/>
<name>A0A4Z0NZI4_9BACT</name>
<proteinExistence type="predicted"/>
<dbReference type="RefSeq" id="WP_135436672.1">
    <property type="nucleotide sequence ID" value="NZ_SRLA01000006.1"/>
</dbReference>
<reference evidence="1 2" key="1">
    <citation type="submission" date="2019-04" db="EMBL/GenBank/DDBJ databases">
        <authorList>
            <person name="Feng G."/>
            <person name="Zhang J."/>
            <person name="Zhu H."/>
        </authorList>
    </citation>
    <scope>NUCLEOTIDE SEQUENCE [LARGE SCALE GENOMIC DNA]</scope>
    <source>
        <strain evidence="1 2">92R-1</strain>
    </source>
</reference>
<protein>
    <submittedName>
        <fullName evidence="1">Uncharacterized protein</fullName>
    </submittedName>
</protein>
<gene>
    <name evidence="1" type="ORF">EU556_23470</name>
</gene>